<evidence type="ECO:0000313" key="1">
    <source>
        <dbReference type="EMBL" id="SFO34899.1"/>
    </source>
</evidence>
<keyword evidence="2" id="KW-1185">Reference proteome</keyword>
<organism evidence="1 2">
    <name type="scientific">Pseudonocardia ammonioxydans</name>
    <dbReference type="NCBI Taxonomy" id="260086"/>
    <lineage>
        <taxon>Bacteria</taxon>
        <taxon>Bacillati</taxon>
        <taxon>Actinomycetota</taxon>
        <taxon>Actinomycetes</taxon>
        <taxon>Pseudonocardiales</taxon>
        <taxon>Pseudonocardiaceae</taxon>
        <taxon>Pseudonocardia</taxon>
    </lineage>
</organism>
<dbReference type="EMBL" id="FOUY01000046">
    <property type="protein sequence ID" value="SFO34899.1"/>
    <property type="molecule type" value="Genomic_DNA"/>
</dbReference>
<reference evidence="1 2" key="1">
    <citation type="submission" date="2016-10" db="EMBL/GenBank/DDBJ databases">
        <authorList>
            <person name="de Groot N.N."/>
        </authorList>
    </citation>
    <scope>NUCLEOTIDE SEQUENCE [LARGE SCALE GENOMIC DNA]</scope>
    <source>
        <strain evidence="1 2">CGMCC 4.1877</strain>
    </source>
</reference>
<dbReference type="STRING" id="260086.SAMN05216207_104635"/>
<name>A0A1I5GGA0_PSUAM</name>
<dbReference type="Proteomes" id="UP000199614">
    <property type="component" value="Unassembled WGS sequence"/>
</dbReference>
<dbReference type="AlphaFoldDB" id="A0A1I5GGA0"/>
<dbReference type="OrthoDB" id="4775515at2"/>
<protein>
    <submittedName>
        <fullName evidence="1">Uncharacterized protein</fullName>
    </submittedName>
</protein>
<gene>
    <name evidence="1" type="ORF">SAMN05216207_104635</name>
</gene>
<accession>A0A1I5GGA0</accession>
<proteinExistence type="predicted"/>
<dbReference type="RefSeq" id="WP_143105560.1">
    <property type="nucleotide sequence ID" value="NZ_FOUY01000046.1"/>
</dbReference>
<sequence length="182" mass="18738">MPTTDPTGPAALAFDRLLTEAPPDVLAAIAVLGADLLPPGLADQVEAATAEQAESMTLAAGALDGERVAVDPRSVPAWARLGLADAFARWALCTGETCLHAPTPVRPGPVVAAAWRPGLVVCRQCTHLLALRPRSDADMRCDGCGRVTGGVEVGDGLRQVALQAGPLLYMAGACGECMWTVS</sequence>
<evidence type="ECO:0000313" key="2">
    <source>
        <dbReference type="Proteomes" id="UP000199614"/>
    </source>
</evidence>